<comment type="subcellular location">
    <subcellularLocation>
        <location evidence="5">Bacterial flagellum basal body</location>
    </subcellularLocation>
</comment>
<protein>
    <recommendedName>
        <fullName evidence="2 4">Flagellar basal-body rod protein FlgG</fullName>
    </recommendedName>
</protein>
<keyword evidence="10" id="KW-1185">Reference proteome</keyword>
<dbReference type="GO" id="GO:0009426">
    <property type="term" value="C:bacterial-type flagellum basal body, distal rod"/>
    <property type="evidence" value="ECO:0007669"/>
    <property type="project" value="UniProtKB-UniRule"/>
</dbReference>
<dbReference type="RefSeq" id="WP_149544388.1">
    <property type="nucleotide sequence ID" value="NZ_VTPS01000002.1"/>
</dbReference>
<comment type="caution">
    <text evidence="9">The sequence shown here is derived from an EMBL/GenBank/DDBJ whole genome shotgun (WGS) entry which is preliminary data.</text>
</comment>
<keyword evidence="5" id="KW-0975">Bacterial flagellum</keyword>
<dbReference type="GO" id="GO:0071978">
    <property type="term" value="P:bacterial-type flagellum-dependent swarming motility"/>
    <property type="evidence" value="ECO:0007669"/>
    <property type="project" value="TreeGrafter"/>
</dbReference>
<dbReference type="NCBIfam" id="TIGR02488">
    <property type="entry name" value="flgG_G_neg"/>
    <property type="match status" value="1"/>
</dbReference>
<evidence type="ECO:0000256" key="1">
    <source>
        <dbReference type="ARBA" id="ARBA00009677"/>
    </source>
</evidence>
<dbReference type="PROSITE" id="PS00588">
    <property type="entry name" value="FLAGELLA_BB_ROD"/>
    <property type="match status" value="1"/>
</dbReference>
<dbReference type="InterPro" id="IPR020013">
    <property type="entry name" value="Flagellar_FlgE/F/G"/>
</dbReference>
<keyword evidence="9" id="KW-0966">Cell projection</keyword>
<dbReference type="InterPro" id="IPR010930">
    <property type="entry name" value="Flg_bb/hook_C_dom"/>
</dbReference>
<dbReference type="PANTHER" id="PTHR30435">
    <property type="entry name" value="FLAGELLAR PROTEIN"/>
    <property type="match status" value="1"/>
</dbReference>
<reference evidence="9 10" key="1">
    <citation type="submission" date="2019-08" db="EMBL/GenBank/DDBJ databases">
        <title>Calorimonas adulescens gen. nov., sp. nov., an anaerobic thermophilic bacterium from Sakhalin hot spring.</title>
        <authorList>
            <person name="Khomyakova M.A."/>
            <person name="Merkel A.Y."/>
            <person name="Novikov A."/>
            <person name="Bonch-Osmolovskaya E.A."/>
            <person name="Slobodkin A.I."/>
        </authorList>
    </citation>
    <scope>NUCLEOTIDE SEQUENCE [LARGE SCALE GENOMIC DNA]</scope>
    <source>
        <strain evidence="9 10">A05MB</strain>
    </source>
</reference>
<name>A0A5D8QFP0_9THEO</name>
<feature type="domain" description="Flagellar basal-body/hook protein C-terminal" evidence="7">
    <location>
        <begin position="214"/>
        <end position="258"/>
    </location>
</feature>
<dbReference type="InterPro" id="IPR012836">
    <property type="entry name" value="FlgF"/>
</dbReference>
<dbReference type="InterPro" id="IPR012834">
    <property type="entry name" value="FlgG_G_neg"/>
</dbReference>
<dbReference type="InterPro" id="IPR001444">
    <property type="entry name" value="Flag_bb_rod_N"/>
</dbReference>
<dbReference type="AlphaFoldDB" id="A0A5D8QFP0"/>
<dbReference type="SUPFAM" id="SSF117143">
    <property type="entry name" value="Flagellar hook protein flgE"/>
    <property type="match status" value="1"/>
</dbReference>
<accession>A0A5D8QFP0</accession>
<dbReference type="PANTHER" id="PTHR30435:SF19">
    <property type="entry name" value="FLAGELLAR BASAL-BODY ROD PROTEIN FLGG"/>
    <property type="match status" value="1"/>
</dbReference>
<evidence type="ECO:0000259" key="8">
    <source>
        <dbReference type="Pfam" id="PF22692"/>
    </source>
</evidence>
<evidence type="ECO:0000256" key="3">
    <source>
        <dbReference type="ARBA" id="ARBA00025933"/>
    </source>
</evidence>
<dbReference type="NCBIfam" id="TIGR03506">
    <property type="entry name" value="FlgEFG_subfam"/>
    <property type="match status" value="2"/>
</dbReference>
<comment type="subunit">
    <text evidence="3">The basal body constitutes a major portion of the flagellar organelle and consists of four rings (L,P,S, and M) mounted on a central rod. The rod consists of about 26 subunits of FlgG in the distal portion, and FlgB, FlgC and FlgF are thought to build up the proximal portion of the rod with about 6 subunits each.</text>
</comment>
<evidence type="ECO:0000256" key="2">
    <source>
        <dbReference type="ARBA" id="ARBA00017948"/>
    </source>
</evidence>
<dbReference type="Proteomes" id="UP000322976">
    <property type="component" value="Unassembled WGS sequence"/>
</dbReference>
<dbReference type="EMBL" id="VTPS01000002">
    <property type="protein sequence ID" value="TZE83197.1"/>
    <property type="molecule type" value="Genomic_DNA"/>
</dbReference>
<evidence type="ECO:0000313" key="9">
    <source>
        <dbReference type="EMBL" id="TZE83197.1"/>
    </source>
</evidence>
<dbReference type="Pfam" id="PF22692">
    <property type="entry name" value="LlgE_F_G_D1"/>
    <property type="match status" value="1"/>
</dbReference>
<evidence type="ECO:0000259" key="6">
    <source>
        <dbReference type="Pfam" id="PF00460"/>
    </source>
</evidence>
<comment type="similarity">
    <text evidence="1 5">Belongs to the flagella basal body rod proteins family.</text>
</comment>
<dbReference type="InterPro" id="IPR037925">
    <property type="entry name" value="FlgE/F/G-like"/>
</dbReference>
<sequence>MIRAMWTAASGMQAQQLNVDTISNNLANVNTTAYKKERVEFKDLLYQQLAYDEGRPVNLMVGHGVRPSATVKDFSEGSLQETDNPLDLAIDGEGFFVVLDPNGRELYTRDGSFKLSVDGDTAMLTTSDGYPVLDSSGAEIYFDANQKNISISKSGIISVKNDDGTVEEITRIGTARFLNPNGLEALGDNLYAQTAASGEPLYEDETNTTSNILQGFLETSNVQVVQEMVNLITAQRAYEVNSKSIQTADEMLSITNNLKR</sequence>
<dbReference type="Pfam" id="PF00460">
    <property type="entry name" value="Flg_bb_rod"/>
    <property type="match status" value="1"/>
</dbReference>
<evidence type="ECO:0000259" key="7">
    <source>
        <dbReference type="Pfam" id="PF06429"/>
    </source>
</evidence>
<evidence type="ECO:0000256" key="4">
    <source>
        <dbReference type="NCBIfam" id="TIGR02488"/>
    </source>
</evidence>
<dbReference type="NCBIfam" id="TIGR02490">
    <property type="entry name" value="flgF"/>
    <property type="match status" value="1"/>
</dbReference>
<feature type="domain" description="Flagellar basal body rod protein N-terminal" evidence="6">
    <location>
        <begin position="7"/>
        <end position="35"/>
    </location>
</feature>
<dbReference type="InterPro" id="IPR019776">
    <property type="entry name" value="Flagellar_basal_body_rod_CS"/>
</dbReference>
<dbReference type="InterPro" id="IPR053967">
    <property type="entry name" value="LlgE_F_G-like_D1"/>
</dbReference>
<dbReference type="Pfam" id="PF06429">
    <property type="entry name" value="Flg_bbr_C"/>
    <property type="match status" value="1"/>
</dbReference>
<keyword evidence="9" id="KW-0282">Flagellum</keyword>
<keyword evidence="9" id="KW-0969">Cilium</keyword>
<evidence type="ECO:0000313" key="10">
    <source>
        <dbReference type="Proteomes" id="UP000322976"/>
    </source>
</evidence>
<gene>
    <name evidence="9" type="primary">flgG</name>
    <name evidence="9" type="ORF">FWJ32_02460</name>
</gene>
<organism evidence="9 10">
    <name type="scientific">Calorimonas adulescens</name>
    <dbReference type="NCBI Taxonomy" id="2606906"/>
    <lineage>
        <taxon>Bacteria</taxon>
        <taxon>Bacillati</taxon>
        <taxon>Bacillota</taxon>
        <taxon>Clostridia</taxon>
        <taxon>Thermoanaerobacterales</taxon>
        <taxon>Thermoanaerobacteraceae</taxon>
        <taxon>Calorimonas</taxon>
    </lineage>
</organism>
<feature type="domain" description="Flagellar hook protein FlgE/F/G-like D1" evidence="8">
    <location>
        <begin position="89"/>
        <end position="159"/>
    </location>
</feature>
<evidence type="ECO:0000256" key="5">
    <source>
        <dbReference type="RuleBase" id="RU362116"/>
    </source>
</evidence>
<proteinExistence type="inferred from homology"/>